<evidence type="ECO:0000256" key="5">
    <source>
        <dbReference type="ARBA" id="ARBA00047548"/>
    </source>
</evidence>
<comment type="catalytic activity">
    <reaction evidence="6">
        <text>S-sulfanyl-L-cysteine + L-cysteine = S-disulfanyl-L-cysteine + L-alanine</text>
        <dbReference type="Rhea" id="RHEA:78627"/>
        <dbReference type="ChEBI" id="CHEBI:35235"/>
        <dbReference type="ChEBI" id="CHEBI:57972"/>
        <dbReference type="ChEBI" id="CHEBI:58591"/>
        <dbReference type="ChEBI" id="CHEBI:229465"/>
    </reaction>
    <physiologicalReaction direction="left-to-right" evidence="6">
        <dbReference type="Rhea" id="RHEA:78628"/>
    </physiologicalReaction>
</comment>
<dbReference type="Proteomes" id="UP000001811">
    <property type="component" value="Unplaced"/>
</dbReference>
<sequence length="318" mass="34483">TRLQRVSELKSWPGPALWHCAFSHRLRRRRPSWLLVPSPGCSTPVQLPSNAPGKAARTAQVLGPCTHVGDPDGAPGSWLWPGPALAVAAIRGVNQKGRSFSNSTFQIKKSLKKSPWEEVGEPEGRGPLGRPPLSPFGTGDLSCFRRLSSVPGTVKAALADDFDTPRAVGAVLDLVHLGSRQLRAATQEPSGPRSPAVFGAIISYVEEFFSTVGISLTNQQQQCVSGDGSSAALRSVVEELVRFRLKVRQYALATPEASGEARRQQLQERRPLLQACDELRRDLAAHGISIKDRSSTASTWELLEPRTKPQRPGAEPQQ</sequence>
<evidence type="ECO:0000256" key="2">
    <source>
        <dbReference type="ARBA" id="ARBA00043868"/>
    </source>
</evidence>
<dbReference type="InParanoid" id="A0A5F9D0F1"/>
<dbReference type="GO" id="GO:0004817">
    <property type="term" value="F:cysteine-tRNA ligase activity"/>
    <property type="evidence" value="ECO:0007669"/>
    <property type="project" value="UniProtKB-EC"/>
</dbReference>
<protein>
    <submittedName>
        <fullName evidence="10">Uncharacterized protein</fullName>
    </submittedName>
</protein>
<dbReference type="GO" id="GO:0005524">
    <property type="term" value="F:ATP binding"/>
    <property type="evidence" value="ECO:0007669"/>
    <property type="project" value="InterPro"/>
</dbReference>
<evidence type="ECO:0000256" key="1">
    <source>
        <dbReference type="ARBA" id="ARBA00005594"/>
    </source>
</evidence>
<dbReference type="InterPro" id="IPR024909">
    <property type="entry name" value="Cys-tRNA/MSH_ligase"/>
</dbReference>
<feature type="region of interest" description="Disordered" evidence="9">
    <location>
        <begin position="288"/>
        <end position="318"/>
    </location>
</feature>
<comment type="catalytic activity">
    <reaction evidence="5">
        <text>2 L-cysteine = S-sulfanyl-L-cysteine + L-alanine</text>
        <dbReference type="Rhea" id="RHEA:78543"/>
        <dbReference type="ChEBI" id="CHEBI:35235"/>
        <dbReference type="ChEBI" id="CHEBI:57972"/>
        <dbReference type="ChEBI" id="CHEBI:58591"/>
    </reaction>
    <physiologicalReaction direction="left-to-right" evidence="5">
        <dbReference type="Rhea" id="RHEA:78544"/>
    </physiologicalReaction>
</comment>
<evidence type="ECO:0000256" key="4">
    <source>
        <dbReference type="ARBA" id="ARBA00047499"/>
    </source>
</evidence>
<keyword evidence="11" id="KW-1185">Reference proteome</keyword>
<comment type="function">
    <text evidence="3">In addition to its role as an aminoacyl-tRNA synthetase, has also cysteine persulfide synthase activity. Produces reactive persulfide species such as cysteine persulfide (CysSSH) from substrate cysteine and mediate direct incorporation of CysSSH into proteins during translations, resulting in protein persulfides and polysulfides. CysSSHs behave as potent antioxidants and cellular protectants.</text>
</comment>
<dbReference type="STRING" id="9986.ENSOCUP00000039582"/>
<dbReference type="GO" id="GO:0005737">
    <property type="term" value="C:cytoplasm"/>
    <property type="evidence" value="ECO:0007669"/>
    <property type="project" value="TreeGrafter"/>
</dbReference>
<dbReference type="InterPro" id="IPR009080">
    <property type="entry name" value="tRNAsynth_Ia_anticodon-bd"/>
</dbReference>
<dbReference type="AlphaFoldDB" id="A0A5F9D0F1"/>
<dbReference type="Gene3D" id="1.20.120.1910">
    <property type="entry name" value="Cysteine-tRNA ligase, C-terminal anti-codon recognition domain"/>
    <property type="match status" value="1"/>
</dbReference>
<comment type="function">
    <text evidence="2">Mitochondrial cysteine-specific aminoacyl-tRNA synthetase that catalyzes the ATP-dependent ligation of cysteine to tRNA(Cys).</text>
</comment>
<comment type="catalytic activity">
    <reaction evidence="8">
        <text>tRNA(Cys) + L-cysteine + ATP = L-cysteinyl-tRNA(Cys) + AMP + diphosphate</text>
        <dbReference type="Rhea" id="RHEA:17773"/>
        <dbReference type="Rhea" id="RHEA-COMP:9661"/>
        <dbReference type="Rhea" id="RHEA-COMP:9679"/>
        <dbReference type="ChEBI" id="CHEBI:30616"/>
        <dbReference type="ChEBI" id="CHEBI:33019"/>
        <dbReference type="ChEBI" id="CHEBI:35235"/>
        <dbReference type="ChEBI" id="CHEBI:78442"/>
        <dbReference type="ChEBI" id="CHEBI:78517"/>
        <dbReference type="ChEBI" id="CHEBI:456215"/>
        <dbReference type="EC" id="6.1.1.16"/>
    </reaction>
    <physiologicalReaction direction="right-to-left" evidence="8">
        <dbReference type="Rhea" id="RHEA:17775"/>
    </physiologicalReaction>
</comment>
<comment type="similarity">
    <text evidence="1">Belongs to the class-I aminoacyl-tRNA synthetase family.</text>
</comment>
<dbReference type="GeneTree" id="ENSGT00390000006347"/>
<dbReference type="PANTHER" id="PTHR10890:SF27">
    <property type="entry name" value="CYSTEINE--TRNA LIGASE, MITOCHONDRIAL-RELATED"/>
    <property type="match status" value="1"/>
</dbReference>
<dbReference type="GO" id="GO:0006423">
    <property type="term" value="P:cysteinyl-tRNA aminoacylation"/>
    <property type="evidence" value="ECO:0007669"/>
    <property type="project" value="TreeGrafter"/>
</dbReference>
<evidence type="ECO:0000256" key="3">
    <source>
        <dbReference type="ARBA" id="ARBA00045476"/>
    </source>
</evidence>
<name>A0A5F9D0F1_RABIT</name>
<comment type="catalytic activity">
    <reaction evidence="7">
        <text>S-sulfanyl-L-cysteine + tRNA(Cys) + ATP = (S)-sulfanyl-L-cysteinyl-tRNA(Cys) + AMP + diphosphate</text>
        <dbReference type="Rhea" id="RHEA:78647"/>
        <dbReference type="Rhea" id="RHEA-COMP:9661"/>
        <dbReference type="Rhea" id="RHEA-COMP:19119"/>
        <dbReference type="ChEBI" id="CHEBI:30616"/>
        <dbReference type="ChEBI" id="CHEBI:33019"/>
        <dbReference type="ChEBI" id="CHEBI:58591"/>
        <dbReference type="ChEBI" id="CHEBI:78442"/>
        <dbReference type="ChEBI" id="CHEBI:229520"/>
        <dbReference type="ChEBI" id="CHEBI:456215"/>
    </reaction>
    <physiologicalReaction direction="left-to-right" evidence="7">
        <dbReference type="Rhea" id="RHEA:78648"/>
    </physiologicalReaction>
</comment>
<dbReference type="Ensembl" id="ENSOCUT00000051652.1">
    <property type="protein sequence ID" value="ENSOCUP00000039582.1"/>
    <property type="gene ID" value="ENSOCUG00000036662.1"/>
</dbReference>
<evidence type="ECO:0000256" key="9">
    <source>
        <dbReference type="SAM" id="MobiDB-lite"/>
    </source>
</evidence>
<comment type="catalytic activity">
    <reaction evidence="4">
        <text>S-disulfanyl-L-cysteine + tRNA(Cys) + ATP = (S)-disulfanyl-L-cysteinyl-tRNA(Cys) + AMP + diphosphate</text>
        <dbReference type="Rhea" id="RHEA:78651"/>
        <dbReference type="Rhea" id="RHEA-COMP:9661"/>
        <dbReference type="Rhea" id="RHEA-COMP:19120"/>
        <dbReference type="ChEBI" id="CHEBI:30616"/>
        <dbReference type="ChEBI" id="CHEBI:33019"/>
        <dbReference type="ChEBI" id="CHEBI:78442"/>
        <dbReference type="ChEBI" id="CHEBI:229465"/>
        <dbReference type="ChEBI" id="CHEBI:229521"/>
        <dbReference type="ChEBI" id="CHEBI:456215"/>
    </reaction>
    <physiologicalReaction direction="left-to-right" evidence="4">
        <dbReference type="Rhea" id="RHEA:78652"/>
    </physiologicalReaction>
</comment>
<proteinExistence type="inferred from homology"/>
<organism evidence="10 11">
    <name type="scientific">Oryctolagus cuniculus</name>
    <name type="common">Rabbit</name>
    <dbReference type="NCBI Taxonomy" id="9986"/>
    <lineage>
        <taxon>Eukaryota</taxon>
        <taxon>Metazoa</taxon>
        <taxon>Chordata</taxon>
        <taxon>Craniata</taxon>
        <taxon>Vertebrata</taxon>
        <taxon>Euteleostomi</taxon>
        <taxon>Mammalia</taxon>
        <taxon>Eutheria</taxon>
        <taxon>Euarchontoglires</taxon>
        <taxon>Glires</taxon>
        <taxon>Lagomorpha</taxon>
        <taxon>Leporidae</taxon>
        <taxon>Oryctolagus</taxon>
    </lineage>
</organism>
<dbReference type="SUPFAM" id="SSF47323">
    <property type="entry name" value="Anticodon-binding domain of a subclass of class I aminoacyl-tRNA synthetases"/>
    <property type="match status" value="1"/>
</dbReference>
<evidence type="ECO:0000256" key="8">
    <source>
        <dbReference type="ARBA" id="ARBA00049046"/>
    </source>
</evidence>
<evidence type="ECO:0000313" key="10">
    <source>
        <dbReference type="Ensembl" id="ENSOCUP00000039582.1"/>
    </source>
</evidence>
<evidence type="ECO:0000256" key="7">
    <source>
        <dbReference type="ARBA" id="ARBA00048609"/>
    </source>
</evidence>
<accession>A0A5F9D0F1</accession>
<reference evidence="10 11" key="1">
    <citation type="journal article" date="2011" name="Nature">
        <title>A high-resolution map of human evolutionary constraint using 29 mammals.</title>
        <authorList>
            <person name="Lindblad-Toh K."/>
            <person name="Garber M."/>
            <person name="Zuk O."/>
            <person name="Lin M.F."/>
            <person name="Parker B.J."/>
            <person name="Washietl S."/>
            <person name="Kheradpour P."/>
            <person name="Ernst J."/>
            <person name="Jordan G."/>
            <person name="Mauceli E."/>
            <person name="Ward L.D."/>
            <person name="Lowe C.B."/>
            <person name="Holloway A.K."/>
            <person name="Clamp M."/>
            <person name="Gnerre S."/>
            <person name="Alfoldi J."/>
            <person name="Beal K."/>
            <person name="Chang J."/>
            <person name="Clawson H."/>
            <person name="Cuff J."/>
            <person name="Di Palma F."/>
            <person name="Fitzgerald S."/>
            <person name="Flicek P."/>
            <person name="Guttman M."/>
            <person name="Hubisz M.J."/>
            <person name="Jaffe D.B."/>
            <person name="Jungreis I."/>
            <person name="Kent W.J."/>
            <person name="Kostka D."/>
            <person name="Lara M."/>
            <person name="Martins A.L."/>
            <person name="Massingham T."/>
            <person name="Moltke I."/>
            <person name="Raney B.J."/>
            <person name="Rasmussen M.D."/>
            <person name="Robinson J."/>
            <person name="Stark A."/>
            <person name="Vilella A.J."/>
            <person name="Wen J."/>
            <person name="Xie X."/>
            <person name="Zody M.C."/>
            <person name="Baldwin J."/>
            <person name="Bloom T."/>
            <person name="Chin C.W."/>
            <person name="Heiman D."/>
            <person name="Nicol R."/>
            <person name="Nusbaum C."/>
            <person name="Young S."/>
            <person name="Wilkinson J."/>
            <person name="Worley K.C."/>
            <person name="Kovar C.L."/>
            <person name="Muzny D.M."/>
            <person name="Gibbs R.A."/>
            <person name="Cree A."/>
            <person name="Dihn H.H."/>
            <person name="Fowler G."/>
            <person name="Jhangiani S."/>
            <person name="Joshi V."/>
            <person name="Lee S."/>
            <person name="Lewis L.R."/>
            <person name="Nazareth L.V."/>
            <person name="Okwuonu G."/>
            <person name="Santibanez J."/>
            <person name="Warren W.C."/>
            <person name="Mardis E.R."/>
            <person name="Weinstock G.M."/>
            <person name="Wilson R.K."/>
            <person name="Delehaunty K."/>
            <person name="Dooling D."/>
            <person name="Fronik C."/>
            <person name="Fulton L."/>
            <person name="Fulton B."/>
            <person name="Graves T."/>
            <person name="Minx P."/>
            <person name="Sodergren E."/>
            <person name="Birney E."/>
            <person name="Margulies E.H."/>
            <person name="Herrero J."/>
            <person name="Green E.D."/>
            <person name="Haussler D."/>
            <person name="Siepel A."/>
            <person name="Goldman N."/>
            <person name="Pollard K.S."/>
            <person name="Pedersen J.S."/>
            <person name="Lander E.S."/>
            <person name="Kellis M."/>
        </authorList>
    </citation>
    <scope>NUCLEOTIDE SEQUENCE [LARGE SCALE GENOMIC DNA]</scope>
    <source>
        <strain evidence="11">Thorbecke</strain>
    </source>
</reference>
<dbReference type="PANTHER" id="PTHR10890">
    <property type="entry name" value="CYSTEINYL-TRNA SYNTHETASE"/>
    <property type="match status" value="1"/>
</dbReference>
<dbReference type="Bgee" id="ENSOCUG00000036662">
    <property type="expression patterns" value="Expressed in testis and 19 other cell types or tissues"/>
</dbReference>
<evidence type="ECO:0000313" key="11">
    <source>
        <dbReference type="Proteomes" id="UP000001811"/>
    </source>
</evidence>
<reference evidence="10" key="2">
    <citation type="submission" date="2025-08" db="UniProtKB">
        <authorList>
            <consortium name="Ensembl"/>
        </authorList>
    </citation>
    <scope>IDENTIFICATION</scope>
    <source>
        <strain evidence="10">Thorbecke</strain>
    </source>
</reference>
<evidence type="ECO:0000256" key="6">
    <source>
        <dbReference type="ARBA" id="ARBA00047731"/>
    </source>
</evidence>
<feature type="region of interest" description="Disordered" evidence="9">
    <location>
        <begin position="113"/>
        <end position="132"/>
    </location>
</feature>
<reference evidence="10" key="3">
    <citation type="submission" date="2025-09" db="UniProtKB">
        <authorList>
            <consortium name="Ensembl"/>
        </authorList>
    </citation>
    <scope>IDENTIFICATION</scope>
    <source>
        <strain evidence="10">Thorbecke</strain>
    </source>
</reference>